<dbReference type="InterPro" id="IPR056569">
    <property type="entry name" value="ArlJ-like"/>
</dbReference>
<keyword evidence="1" id="KW-1133">Transmembrane helix</keyword>
<comment type="caution">
    <text evidence="2">The sequence shown here is derived from an EMBL/GenBank/DDBJ whole genome shotgun (WGS) entry which is preliminary data.</text>
</comment>
<keyword evidence="1" id="KW-0472">Membrane</keyword>
<dbReference type="AlphaFoldDB" id="X1CA26"/>
<evidence type="ECO:0008006" key="3">
    <source>
        <dbReference type="Google" id="ProtNLM"/>
    </source>
</evidence>
<feature type="transmembrane region" description="Helical" evidence="1">
    <location>
        <begin position="132"/>
        <end position="157"/>
    </location>
</feature>
<dbReference type="EMBL" id="BART01020620">
    <property type="protein sequence ID" value="GAH04961.1"/>
    <property type="molecule type" value="Genomic_DNA"/>
</dbReference>
<gene>
    <name evidence="2" type="ORF">S01H4_38258</name>
</gene>
<proteinExistence type="predicted"/>
<accession>X1CA26</accession>
<name>X1CA26_9ZZZZ</name>
<evidence type="ECO:0000256" key="1">
    <source>
        <dbReference type="SAM" id="Phobius"/>
    </source>
</evidence>
<reference evidence="2" key="1">
    <citation type="journal article" date="2014" name="Front. Microbiol.">
        <title>High frequency of phylogenetically diverse reductive dehalogenase-homologous genes in deep subseafloor sedimentary metagenomes.</title>
        <authorList>
            <person name="Kawai M."/>
            <person name="Futagami T."/>
            <person name="Toyoda A."/>
            <person name="Takaki Y."/>
            <person name="Nishi S."/>
            <person name="Hori S."/>
            <person name="Arai W."/>
            <person name="Tsubouchi T."/>
            <person name="Morono Y."/>
            <person name="Uchiyama I."/>
            <person name="Ito T."/>
            <person name="Fujiyama A."/>
            <person name="Inagaki F."/>
            <person name="Takami H."/>
        </authorList>
    </citation>
    <scope>NUCLEOTIDE SEQUENCE</scope>
    <source>
        <strain evidence="2">Expedition CK06-06</strain>
    </source>
</reference>
<evidence type="ECO:0000313" key="2">
    <source>
        <dbReference type="EMBL" id="GAH04961.1"/>
    </source>
</evidence>
<dbReference type="PANTHER" id="PTHR35402">
    <property type="entry name" value="INTEGRAL MEMBRANE PROTEIN-RELATED"/>
    <property type="match status" value="1"/>
</dbReference>
<feature type="transmembrane region" description="Helical" evidence="1">
    <location>
        <begin position="203"/>
        <end position="223"/>
    </location>
</feature>
<feature type="transmembrane region" description="Helical" evidence="1">
    <location>
        <begin position="177"/>
        <end position="196"/>
    </location>
</feature>
<keyword evidence="1" id="KW-0812">Transmembrane</keyword>
<dbReference type="PANTHER" id="PTHR35402:SF2">
    <property type="entry name" value="FLAGELLA ACCESSORY PROTEIN J"/>
    <property type="match status" value="1"/>
</dbReference>
<protein>
    <recommendedName>
        <fullName evidence="3">Type II secretion system protein GspF domain-containing protein</fullName>
    </recommendedName>
</protein>
<organism evidence="2">
    <name type="scientific">marine sediment metagenome</name>
    <dbReference type="NCBI Taxonomy" id="412755"/>
    <lineage>
        <taxon>unclassified sequences</taxon>
        <taxon>metagenomes</taxon>
        <taxon>ecological metagenomes</taxon>
    </lineage>
</organism>
<sequence length="246" mass="27201">MVVPGAFAFMLERRVLLIDEQYPTFLKSLGGNMASTTSMKLSLASIIEMELGPLRGILHRVLARVKLDISNKKAFALMASESASHQIYISNKIFLDGMNYGGDPLIIGKILGNHVVRFLEFRKRRKTVAKSFEAIVMIMQPITVALLVLMTFLSGYFSETLTSLPYFEFGSIPMDVLHIGNVIMVLITSILNALSLKEIGGDFWGTFFLNFGVIMIVNGATWMGTEMLVSRFFGSMMPGIGELVPG</sequence>